<reference evidence="2" key="1">
    <citation type="submission" date="2019-01" db="EMBL/GenBank/DDBJ databases">
        <title>Sphingorhabdus lacus sp.nov., isolated from an oligotrophic freshwater lake.</title>
        <authorList>
            <person name="Park M."/>
        </authorList>
    </citation>
    <scope>NUCLEOTIDE SEQUENCE [LARGE SCALE GENOMIC DNA]</scope>
    <source>
        <strain evidence="2">IMCC1753</strain>
    </source>
</reference>
<gene>
    <name evidence="1" type="ORF">EUU25_09375</name>
</gene>
<organism evidence="1 2">
    <name type="scientific">Sphingorhabdus lacus</name>
    <dbReference type="NCBI Taxonomy" id="392610"/>
    <lineage>
        <taxon>Bacteria</taxon>
        <taxon>Pseudomonadati</taxon>
        <taxon>Pseudomonadota</taxon>
        <taxon>Alphaproteobacteria</taxon>
        <taxon>Sphingomonadales</taxon>
        <taxon>Sphingomonadaceae</taxon>
        <taxon>Sphingorhabdus</taxon>
    </lineage>
</organism>
<dbReference type="KEGG" id="slaa:EUU25_09375"/>
<accession>A0A6I6L8Z5</accession>
<evidence type="ECO:0000313" key="2">
    <source>
        <dbReference type="Proteomes" id="UP000428803"/>
    </source>
</evidence>
<proteinExistence type="predicted"/>
<keyword evidence="2" id="KW-1185">Reference proteome</keyword>
<dbReference type="OrthoDB" id="8242932at2"/>
<dbReference type="AlphaFoldDB" id="A0A6I6L8Z5"/>
<dbReference type="RefSeq" id="WP_158900397.1">
    <property type="nucleotide sequence ID" value="NZ_CP035733.1"/>
</dbReference>
<name>A0A6I6L8Z5_9SPHN</name>
<dbReference type="EMBL" id="CP035733">
    <property type="protein sequence ID" value="QGY80811.1"/>
    <property type="molecule type" value="Genomic_DNA"/>
</dbReference>
<evidence type="ECO:0000313" key="1">
    <source>
        <dbReference type="EMBL" id="QGY80811.1"/>
    </source>
</evidence>
<sequence length="68" mass="8187">MAENEDWWWLCYDTDAKEFYVLHQWDHVQINGLRQDADEEKHDVDTWRGEGAEKIAEAKERLLEHANT</sequence>
<dbReference type="Proteomes" id="UP000428803">
    <property type="component" value="Chromosome"/>
</dbReference>
<protein>
    <submittedName>
        <fullName evidence="1">Uncharacterized protein</fullName>
    </submittedName>
</protein>